<dbReference type="FunFam" id="3.10.20.620:FF:000001">
    <property type="entry name" value="Autophagy related 5"/>
    <property type="match status" value="1"/>
</dbReference>
<evidence type="ECO:0000256" key="14">
    <source>
        <dbReference type="ARBA" id="ARBA00093583"/>
    </source>
</evidence>
<keyword evidence="5" id="KW-0963">Cytoplasm</keyword>
<dbReference type="InterPro" id="IPR048318">
    <property type="entry name" value="ATG5_UblB"/>
</dbReference>
<dbReference type="GO" id="GO:0000422">
    <property type="term" value="P:autophagy of mitochondrion"/>
    <property type="evidence" value="ECO:0007669"/>
    <property type="project" value="TreeGrafter"/>
</dbReference>
<dbReference type="FunFam" id="3.10.20.90:FF:000100">
    <property type="entry name" value="Autophagy related 5"/>
    <property type="match status" value="1"/>
</dbReference>
<dbReference type="GO" id="GO:0034727">
    <property type="term" value="P:piecemeal microautophagy of the nucleus"/>
    <property type="evidence" value="ECO:0007669"/>
    <property type="project" value="TreeGrafter"/>
</dbReference>
<dbReference type="GO" id="GO:0000045">
    <property type="term" value="P:autophagosome assembly"/>
    <property type="evidence" value="ECO:0007669"/>
    <property type="project" value="UniProtKB-ARBA"/>
</dbReference>
<dbReference type="GeneID" id="119731079"/>
<dbReference type="GO" id="GO:0005776">
    <property type="term" value="C:autophagosome"/>
    <property type="evidence" value="ECO:0007669"/>
    <property type="project" value="TreeGrafter"/>
</dbReference>
<keyword evidence="6 15" id="KW-1017">Isopeptide bond</keyword>
<keyword evidence="12 15" id="KW-0472">Membrane</keyword>
<dbReference type="CTD" id="9474"/>
<evidence type="ECO:0000256" key="3">
    <source>
        <dbReference type="ARBA" id="ARBA00006910"/>
    </source>
</evidence>
<evidence type="ECO:0000256" key="5">
    <source>
        <dbReference type="ARBA" id="ARBA00022490"/>
    </source>
</evidence>
<evidence type="ECO:0000256" key="4">
    <source>
        <dbReference type="ARBA" id="ARBA00015616"/>
    </source>
</evidence>
<comment type="similarity">
    <text evidence="3 15">Belongs to the ATG5 family.</text>
</comment>
<comment type="subunit">
    <text evidence="14">Forms a conjugate with ATG12. Part of the minor complex composed of 4 sets of ATG12-ATG5 and ATG16L1 (400 kDa); this complex interacts with ATG3 leading to disruption of ATG7 interaction and promotion of ATG8-like proteins lipidation. Forms an 800-kDa complex composed of ATG12-ATG5 and ATG16L2. The ATG12-ATG5 conjugate interacts with RAB33A; this interaction is bridged by ATG16L1 and promotes ATG12-ATG5-ATG16L1 complex recruitment to phagophores. Interacts with TECPR1; the interaction is direct and does not take place when ATG16L1 is associated with the ATG5-ATG12 conjugate. Interacts with DHX58/RIG-1, IFIH1/MDA5 and MAVS/IPS-1 in monomeric form as well as in ATG12-ATG5 conjugate form. The interaction with MAVS is further enhanced upon vesicular stomatitis virus (VSV) infection. Interacts with ATG3. Interacts with ATG7 and ATG10. Interacts with FADD. Interacts with Bassoon/BSN; this interaction is important for the regulation of presynaptic autophagy. Interacts with ATG16L2.</text>
</comment>
<dbReference type="InterPro" id="IPR007239">
    <property type="entry name" value="Atg5"/>
</dbReference>
<keyword evidence="8 15" id="KW-0832">Ubl conjugation</keyword>
<evidence type="ECO:0000256" key="11">
    <source>
        <dbReference type="ARBA" id="ARBA00023006"/>
    </source>
</evidence>
<dbReference type="Gene3D" id="3.10.20.90">
    <property type="entry name" value="Phosphatidylinositol 3-kinase Catalytic Subunit, Chain A, domain 1"/>
    <property type="match status" value="1"/>
</dbReference>
<dbReference type="AlphaFoldDB" id="A0A914A869"/>
<sequence>MADDREILREVWEGRIPVCFTLASDEVTSDQPDPFFLLISRQTYITLVTDKVQKHFKKFTEVTEDDEMWFDYEGQPLKWHYPVGVLFDLYAHGIVLPWNITVHFKNFPEEDILHCGSKEVIEAHYMSCLKEADVLKHKSHVISNMQKKDHKQLWTGLQNDKFDQFWATNRRLMERISDEPFKHVPFKIYQPHTMYIQKLFRPVTDQAEPLLLKHLLEEAGPDSFRNAVGAKPKILIQGIESPLDTPVQWLSEHLSHPDNFLHICLVPATPANHEL</sequence>
<keyword evidence="9" id="KW-0391">Immunity</keyword>
<protein>
    <recommendedName>
        <fullName evidence="4 15">Autophagy protein 5</fullName>
    </recommendedName>
</protein>
<dbReference type="InterPro" id="IPR048939">
    <property type="entry name" value="ATG5_UblA"/>
</dbReference>
<comment type="function">
    <text evidence="15">Involved in autophagic vesicle formation.</text>
</comment>
<organism evidence="19 20">
    <name type="scientific">Patiria miniata</name>
    <name type="common">Bat star</name>
    <name type="synonym">Asterina miniata</name>
    <dbReference type="NCBI Taxonomy" id="46514"/>
    <lineage>
        <taxon>Eukaryota</taxon>
        <taxon>Metazoa</taxon>
        <taxon>Echinodermata</taxon>
        <taxon>Eleutherozoa</taxon>
        <taxon>Asterozoa</taxon>
        <taxon>Asteroidea</taxon>
        <taxon>Valvatacea</taxon>
        <taxon>Valvatida</taxon>
        <taxon>Asterinidae</taxon>
        <taxon>Patiria</taxon>
    </lineage>
</organism>
<evidence type="ECO:0000256" key="12">
    <source>
        <dbReference type="ARBA" id="ARBA00023136"/>
    </source>
</evidence>
<evidence type="ECO:0000256" key="2">
    <source>
        <dbReference type="ARBA" id="ARBA00004623"/>
    </source>
</evidence>
<dbReference type="InterPro" id="IPR042527">
    <property type="entry name" value="Atg5_UblA_dom_sf"/>
</dbReference>
<evidence type="ECO:0000256" key="8">
    <source>
        <dbReference type="ARBA" id="ARBA00022843"/>
    </source>
</evidence>
<evidence type="ECO:0000256" key="6">
    <source>
        <dbReference type="ARBA" id="ARBA00022499"/>
    </source>
</evidence>
<dbReference type="Pfam" id="PF04106">
    <property type="entry name" value="ATG5_UblB"/>
    <property type="match status" value="1"/>
</dbReference>
<dbReference type="GO" id="GO:0044233">
    <property type="term" value="C:mitochondria-associated endoplasmic reticulum membrane contact site"/>
    <property type="evidence" value="ECO:0007669"/>
    <property type="project" value="TreeGrafter"/>
</dbReference>
<comment type="function">
    <text evidence="13">May play an important role in the apoptotic process, possibly within the modified cytoskeleton. Its expression is a relatively late event in the apoptotic process, occurring downstream of caspase activity. Plays a crucial role in IFN-gamma-induced autophagic cell death by interacting with FADD.</text>
</comment>
<dbReference type="RefSeq" id="XP_038060020.1">
    <property type="nucleotide sequence ID" value="XM_038204092.1"/>
</dbReference>
<dbReference type="GO" id="GO:0061908">
    <property type="term" value="C:phagophore"/>
    <property type="evidence" value="ECO:0007669"/>
    <property type="project" value="TreeGrafter"/>
</dbReference>
<dbReference type="Pfam" id="PF20638">
    <property type="entry name" value="ATG5_UblA"/>
    <property type="match status" value="1"/>
</dbReference>
<proteinExistence type="inferred from homology"/>
<feature type="domain" description="Autophagy protein ATG5 UblA" evidence="18">
    <location>
        <begin position="11"/>
        <end position="104"/>
    </location>
</feature>
<dbReference type="Pfam" id="PF20637">
    <property type="entry name" value="ATG5_HBR"/>
    <property type="match status" value="1"/>
</dbReference>
<keyword evidence="20" id="KW-1185">Reference proteome</keyword>
<comment type="subunit">
    <text evidence="15">Conjugated with ATG12.</text>
</comment>
<keyword evidence="7" id="KW-0053">Apoptosis</keyword>
<dbReference type="GO" id="GO:0019776">
    <property type="term" value="F:Atg8-family ligase activity"/>
    <property type="evidence" value="ECO:0007669"/>
    <property type="project" value="TreeGrafter"/>
</dbReference>
<dbReference type="OrthoDB" id="272162at2759"/>
<evidence type="ECO:0000313" key="19">
    <source>
        <dbReference type="EnsemblMetazoa" id="XP_038060020.1"/>
    </source>
</evidence>
<evidence type="ECO:0000313" key="20">
    <source>
        <dbReference type="Proteomes" id="UP000887568"/>
    </source>
</evidence>
<keyword evidence="10" id="KW-0007">Acetylation</keyword>
<evidence type="ECO:0000256" key="1">
    <source>
        <dbReference type="ARBA" id="ARBA00004496"/>
    </source>
</evidence>
<evidence type="ECO:0000256" key="9">
    <source>
        <dbReference type="ARBA" id="ARBA00022859"/>
    </source>
</evidence>
<dbReference type="GO" id="GO:0006995">
    <property type="term" value="P:cellular response to nitrogen starvation"/>
    <property type="evidence" value="ECO:0007669"/>
    <property type="project" value="TreeGrafter"/>
</dbReference>
<dbReference type="Gene3D" id="1.10.246.190">
    <property type="entry name" value="Autophagy protein Apg5, helix rich domain"/>
    <property type="match status" value="1"/>
</dbReference>
<dbReference type="PANTHER" id="PTHR13040">
    <property type="entry name" value="AUTOPHAGY PROTEIN 5"/>
    <property type="match status" value="1"/>
</dbReference>
<evidence type="ECO:0000259" key="17">
    <source>
        <dbReference type="Pfam" id="PF20637"/>
    </source>
</evidence>
<evidence type="ECO:0000256" key="7">
    <source>
        <dbReference type="ARBA" id="ARBA00022703"/>
    </source>
</evidence>
<dbReference type="GO" id="GO:0034274">
    <property type="term" value="C:Atg12-Atg5-Atg16 complex"/>
    <property type="evidence" value="ECO:0007669"/>
    <property type="project" value="TreeGrafter"/>
</dbReference>
<dbReference type="PANTHER" id="PTHR13040:SF2">
    <property type="entry name" value="AUTOPHAGY PROTEIN 5"/>
    <property type="match status" value="1"/>
</dbReference>
<name>A0A914A869_PATMI</name>
<comment type="subcellular location">
    <subcellularLocation>
        <location evidence="1">Cytoplasm</location>
    </subcellularLocation>
    <subcellularLocation>
        <location evidence="2 15">Preautophagosomal structure membrane</location>
        <topology evidence="2 15">Peripheral membrane protein</topology>
    </subcellularLocation>
</comment>
<accession>A0A914A869</accession>
<dbReference type="EnsemblMetazoa" id="XM_038204092.1">
    <property type="protein sequence ID" value="XP_038060020.1"/>
    <property type="gene ID" value="LOC119731079"/>
</dbReference>
<dbReference type="InterPro" id="IPR048940">
    <property type="entry name" value="ATG5_HBR"/>
</dbReference>
<evidence type="ECO:0000256" key="10">
    <source>
        <dbReference type="ARBA" id="ARBA00022990"/>
    </source>
</evidence>
<evidence type="ECO:0000256" key="15">
    <source>
        <dbReference type="RuleBase" id="RU361202"/>
    </source>
</evidence>
<dbReference type="Gene3D" id="3.10.20.620">
    <property type="match status" value="1"/>
</dbReference>
<evidence type="ECO:0000259" key="16">
    <source>
        <dbReference type="Pfam" id="PF04106"/>
    </source>
</evidence>
<feature type="domain" description="Autophagy protein ATG5 UblB" evidence="16">
    <location>
        <begin position="183"/>
        <end position="265"/>
    </location>
</feature>
<dbReference type="InterPro" id="IPR042526">
    <property type="entry name" value="Atg5_HR"/>
</dbReference>
<dbReference type="FunFam" id="1.10.246.190:FF:000001">
    <property type="entry name" value="Autophagy related 5"/>
    <property type="match status" value="1"/>
</dbReference>
<dbReference type="GO" id="GO:0034045">
    <property type="term" value="C:phagophore assembly site membrane"/>
    <property type="evidence" value="ECO:0007669"/>
    <property type="project" value="UniProtKB-SubCell"/>
</dbReference>
<dbReference type="OMA" id="SIQKAVW"/>
<dbReference type="Proteomes" id="UP000887568">
    <property type="component" value="Unplaced"/>
</dbReference>
<dbReference type="GO" id="GO:0043069">
    <property type="term" value="P:negative regulation of programmed cell death"/>
    <property type="evidence" value="ECO:0007669"/>
    <property type="project" value="UniProtKB-ARBA"/>
</dbReference>
<evidence type="ECO:0000259" key="18">
    <source>
        <dbReference type="Pfam" id="PF20638"/>
    </source>
</evidence>
<feature type="domain" description="Autophagy protein ATG5 alpha-helical bundle region" evidence="17">
    <location>
        <begin position="119"/>
        <end position="174"/>
    </location>
</feature>
<evidence type="ECO:0000256" key="13">
    <source>
        <dbReference type="ARBA" id="ARBA00025421"/>
    </source>
</evidence>
<reference evidence="19" key="1">
    <citation type="submission" date="2022-11" db="UniProtKB">
        <authorList>
            <consortium name="EnsemblMetazoa"/>
        </authorList>
    </citation>
    <scope>IDENTIFICATION</scope>
</reference>
<dbReference type="GO" id="GO:0006915">
    <property type="term" value="P:apoptotic process"/>
    <property type="evidence" value="ECO:0007669"/>
    <property type="project" value="UniProtKB-KW"/>
</dbReference>
<keyword evidence="11 15" id="KW-0072">Autophagy</keyword>
<dbReference type="GO" id="GO:0002376">
    <property type="term" value="P:immune system process"/>
    <property type="evidence" value="ECO:0007669"/>
    <property type="project" value="UniProtKB-KW"/>
</dbReference>